<dbReference type="InterPro" id="IPR053164">
    <property type="entry name" value="IS1016-like_transposase"/>
</dbReference>
<reference evidence="1 2" key="1">
    <citation type="journal article" date="2018" name="Nat. Ecol. Evol.">
        <title>Genomic signatures of mitonuclear coevolution across populations of Tigriopus californicus.</title>
        <authorList>
            <person name="Barreto F.S."/>
            <person name="Watson E.T."/>
            <person name="Lima T.G."/>
            <person name="Willett C.S."/>
            <person name="Edmands S."/>
            <person name="Li W."/>
            <person name="Burton R.S."/>
        </authorList>
    </citation>
    <scope>NUCLEOTIDE SEQUENCE [LARGE SCALE GENOMIC DNA]</scope>
    <source>
        <strain evidence="1 2">San Diego</strain>
    </source>
</reference>
<proteinExistence type="predicted"/>
<dbReference type="Proteomes" id="UP000318571">
    <property type="component" value="Chromosome 10"/>
</dbReference>
<evidence type="ECO:0000313" key="2">
    <source>
        <dbReference type="Proteomes" id="UP000318571"/>
    </source>
</evidence>
<accession>A0A553NAW5</accession>
<evidence type="ECO:0000313" key="1">
    <source>
        <dbReference type="EMBL" id="TRY62582.1"/>
    </source>
</evidence>
<evidence type="ECO:0008006" key="3">
    <source>
        <dbReference type="Google" id="ProtNLM"/>
    </source>
</evidence>
<dbReference type="EMBL" id="VCGU01000458">
    <property type="protein sequence ID" value="TRY62582.1"/>
    <property type="molecule type" value="Genomic_DNA"/>
</dbReference>
<dbReference type="PANTHER" id="PTHR47163:SF2">
    <property type="entry name" value="SI:DKEY-17M8.2"/>
    <property type="match status" value="1"/>
</dbReference>
<comment type="caution">
    <text evidence="1">The sequence shown here is derived from an EMBL/GenBank/DDBJ whole genome shotgun (WGS) entry which is preliminary data.</text>
</comment>
<dbReference type="PANTHER" id="PTHR47163">
    <property type="entry name" value="DDE_TNP_IS1595 DOMAIN-CONTAINING PROTEIN"/>
    <property type="match status" value="1"/>
</dbReference>
<dbReference type="STRING" id="6832.A0A553NAW5"/>
<keyword evidence="2" id="KW-1185">Reference proteome</keyword>
<name>A0A553NAW5_TIGCA</name>
<protein>
    <recommendedName>
        <fullName evidence="3">ISXO2-like transposase domain-containing protein</fullName>
    </recommendedName>
</protein>
<dbReference type="AlphaFoldDB" id="A0A553NAW5"/>
<gene>
    <name evidence="1" type="ORF">TCAL_02653</name>
</gene>
<sequence>MALPRFAVGSKENMALRGTHIMSDGWASYAHSDQINGGIYSHSVIIHDRNFVDPLDDRIHTQSIEGT</sequence>
<organism evidence="1 2">
    <name type="scientific">Tigriopus californicus</name>
    <name type="common">Marine copepod</name>
    <dbReference type="NCBI Taxonomy" id="6832"/>
    <lineage>
        <taxon>Eukaryota</taxon>
        <taxon>Metazoa</taxon>
        <taxon>Ecdysozoa</taxon>
        <taxon>Arthropoda</taxon>
        <taxon>Crustacea</taxon>
        <taxon>Multicrustacea</taxon>
        <taxon>Hexanauplia</taxon>
        <taxon>Copepoda</taxon>
        <taxon>Harpacticoida</taxon>
        <taxon>Harpacticidae</taxon>
        <taxon>Tigriopus</taxon>
    </lineage>
</organism>